<dbReference type="PANTHER" id="PTHR43766:SF1">
    <property type="entry name" value="TRYPTOPHAN--TRNA LIGASE, MITOCHONDRIAL"/>
    <property type="match status" value="1"/>
</dbReference>
<dbReference type="SUPFAM" id="SSF52374">
    <property type="entry name" value="Nucleotidylyl transferase"/>
    <property type="match status" value="1"/>
</dbReference>
<dbReference type="CDD" id="cd00806">
    <property type="entry name" value="TrpRS_core"/>
    <property type="match status" value="1"/>
</dbReference>
<organism evidence="10 11">
    <name type="scientific">Ruthenibacterium intestinale</name>
    <dbReference type="NCBI Taxonomy" id="3133163"/>
    <lineage>
        <taxon>Bacteria</taxon>
        <taxon>Bacillati</taxon>
        <taxon>Bacillota</taxon>
        <taxon>Clostridia</taxon>
        <taxon>Eubacteriales</taxon>
        <taxon>Oscillospiraceae</taxon>
        <taxon>Ruthenibacterium</taxon>
    </lineage>
</organism>
<dbReference type="InterPro" id="IPR014729">
    <property type="entry name" value="Rossmann-like_a/b/a_fold"/>
</dbReference>
<feature type="binding site" evidence="8">
    <location>
        <position position="188"/>
    </location>
    <ligand>
        <name>ATP</name>
        <dbReference type="ChEBI" id="CHEBI:30616"/>
    </ligand>
</feature>
<comment type="similarity">
    <text evidence="1 8 9">Belongs to the class-I aminoacyl-tRNA synthetase family.</text>
</comment>
<evidence type="ECO:0000256" key="6">
    <source>
        <dbReference type="ARBA" id="ARBA00023146"/>
    </source>
</evidence>
<dbReference type="Gene3D" id="3.40.50.620">
    <property type="entry name" value="HUPs"/>
    <property type="match status" value="1"/>
</dbReference>
<feature type="binding site" evidence="8">
    <location>
        <begin position="197"/>
        <end position="201"/>
    </location>
    <ligand>
        <name>ATP</name>
        <dbReference type="ChEBI" id="CHEBI:30616"/>
    </ligand>
</feature>
<keyword evidence="2 8" id="KW-0436">Ligase</keyword>
<dbReference type="PRINTS" id="PR01039">
    <property type="entry name" value="TRNASYNTHTRP"/>
</dbReference>
<dbReference type="EMBL" id="JBBMFA010000090">
    <property type="protein sequence ID" value="MEQ2520408.1"/>
    <property type="molecule type" value="Genomic_DNA"/>
</dbReference>
<protein>
    <recommendedName>
        <fullName evidence="8">Tryptophan--tRNA ligase</fullName>
        <ecNumber evidence="8">6.1.1.2</ecNumber>
    </recommendedName>
    <alternativeName>
        <fullName evidence="8">Tryptophanyl-tRNA synthetase</fullName>
        <shortName evidence="8">TrpRS</shortName>
    </alternativeName>
</protein>
<feature type="binding site" evidence="8">
    <location>
        <begin position="13"/>
        <end position="15"/>
    </location>
    <ligand>
        <name>ATP</name>
        <dbReference type="ChEBI" id="CHEBI:30616"/>
    </ligand>
</feature>
<evidence type="ECO:0000313" key="11">
    <source>
        <dbReference type="Proteomes" id="UP001477672"/>
    </source>
</evidence>
<keyword evidence="6 8" id="KW-0030">Aminoacyl-tRNA synthetase</keyword>
<accession>A0ABV1GFX1</accession>
<evidence type="ECO:0000256" key="3">
    <source>
        <dbReference type="ARBA" id="ARBA00022741"/>
    </source>
</evidence>
<feature type="binding site" evidence="8">
    <location>
        <begin position="21"/>
        <end position="22"/>
    </location>
    <ligand>
        <name>ATP</name>
        <dbReference type="ChEBI" id="CHEBI:30616"/>
    </ligand>
</feature>
<dbReference type="InterPro" id="IPR002306">
    <property type="entry name" value="Trp-tRNA-ligase"/>
</dbReference>
<dbReference type="InterPro" id="IPR024109">
    <property type="entry name" value="Trp-tRNA-ligase_bac-type"/>
</dbReference>
<evidence type="ECO:0000313" key="10">
    <source>
        <dbReference type="EMBL" id="MEQ2520408.1"/>
    </source>
</evidence>
<comment type="subunit">
    <text evidence="8">Homodimer.</text>
</comment>
<evidence type="ECO:0000256" key="8">
    <source>
        <dbReference type="HAMAP-Rule" id="MF_00140"/>
    </source>
</evidence>
<gene>
    <name evidence="8 10" type="primary">trpS</name>
    <name evidence="10" type="ORF">WMO24_08185</name>
</gene>
<evidence type="ECO:0000256" key="7">
    <source>
        <dbReference type="ARBA" id="ARBA00049929"/>
    </source>
</evidence>
<feature type="short sequence motif" description="'HIGH' region" evidence="8">
    <location>
        <begin position="14"/>
        <end position="22"/>
    </location>
</feature>
<dbReference type="Gene3D" id="1.10.240.10">
    <property type="entry name" value="Tyrosyl-Transfer RNA Synthetase"/>
    <property type="match status" value="1"/>
</dbReference>
<keyword evidence="11" id="KW-1185">Reference proteome</keyword>
<keyword evidence="5 8" id="KW-0648">Protein biosynthesis</keyword>
<evidence type="ECO:0000256" key="9">
    <source>
        <dbReference type="RuleBase" id="RU363036"/>
    </source>
</evidence>
<dbReference type="Proteomes" id="UP001477672">
    <property type="component" value="Unassembled WGS sequence"/>
</dbReference>
<dbReference type="NCBIfam" id="TIGR00233">
    <property type="entry name" value="trpS"/>
    <property type="match status" value="1"/>
</dbReference>
<evidence type="ECO:0000256" key="1">
    <source>
        <dbReference type="ARBA" id="ARBA00005594"/>
    </source>
</evidence>
<comment type="subcellular location">
    <subcellularLocation>
        <location evidence="8">Cytoplasm</location>
    </subcellularLocation>
</comment>
<evidence type="ECO:0000256" key="5">
    <source>
        <dbReference type="ARBA" id="ARBA00022917"/>
    </source>
</evidence>
<dbReference type="EC" id="6.1.1.2" evidence="8"/>
<feature type="binding site" evidence="8">
    <location>
        <position position="137"/>
    </location>
    <ligand>
        <name>L-tryptophan</name>
        <dbReference type="ChEBI" id="CHEBI:57912"/>
    </ligand>
</feature>
<feature type="binding site" evidence="8">
    <location>
        <begin position="149"/>
        <end position="151"/>
    </location>
    <ligand>
        <name>ATP</name>
        <dbReference type="ChEBI" id="CHEBI:30616"/>
    </ligand>
</feature>
<keyword evidence="4 8" id="KW-0067">ATP-binding</keyword>
<dbReference type="GO" id="GO:0004830">
    <property type="term" value="F:tryptophan-tRNA ligase activity"/>
    <property type="evidence" value="ECO:0007669"/>
    <property type="project" value="UniProtKB-EC"/>
</dbReference>
<dbReference type="InterPro" id="IPR001412">
    <property type="entry name" value="aa-tRNA-synth_I_CS"/>
</dbReference>
<dbReference type="InterPro" id="IPR002305">
    <property type="entry name" value="aa-tRNA-synth_Ic"/>
</dbReference>
<keyword evidence="8" id="KW-0963">Cytoplasm</keyword>
<feature type="short sequence motif" description="'KMSKS' region" evidence="8">
    <location>
        <begin position="197"/>
        <end position="201"/>
    </location>
</feature>
<dbReference type="PANTHER" id="PTHR43766">
    <property type="entry name" value="TRYPTOPHAN--TRNA LIGASE, MITOCHONDRIAL"/>
    <property type="match status" value="1"/>
</dbReference>
<proteinExistence type="inferred from homology"/>
<name>A0ABV1GFX1_9FIRM</name>
<comment type="caution">
    <text evidence="10">The sequence shown here is derived from an EMBL/GenBank/DDBJ whole genome shotgun (WGS) entry which is preliminary data.</text>
</comment>
<dbReference type="RefSeq" id="WP_349215945.1">
    <property type="nucleotide sequence ID" value="NZ_JBBMFA010000090.1"/>
</dbReference>
<keyword evidence="3 8" id="KW-0547">Nucleotide-binding</keyword>
<comment type="catalytic activity">
    <reaction evidence="7 8">
        <text>tRNA(Trp) + L-tryptophan + ATP = L-tryptophyl-tRNA(Trp) + AMP + diphosphate + H(+)</text>
        <dbReference type="Rhea" id="RHEA:24080"/>
        <dbReference type="Rhea" id="RHEA-COMP:9671"/>
        <dbReference type="Rhea" id="RHEA-COMP:9705"/>
        <dbReference type="ChEBI" id="CHEBI:15378"/>
        <dbReference type="ChEBI" id="CHEBI:30616"/>
        <dbReference type="ChEBI" id="CHEBI:33019"/>
        <dbReference type="ChEBI" id="CHEBI:57912"/>
        <dbReference type="ChEBI" id="CHEBI:78442"/>
        <dbReference type="ChEBI" id="CHEBI:78535"/>
        <dbReference type="ChEBI" id="CHEBI:456215"/>
        <dbReference type="EC" id="6.1.1.2"/>
    </reaction>
</comment>
<sequence length="332" mass="36972">MEQTKKRILSGIQPTGTFTLGNYVGAVRNWDALQDDYECVYMVANMHAITVRQTPADLRRQTREAAALLLACGIDPAKSVLFVQSHVPAHAELSWVLGCNCPFGDLTRMHQFKEKSAKHPEDINAGLFTYPVLMAADILLYNADLVPVGVDQKQHLELARNIAQRFNFVYGDTFVVPDGYINKTGAKIMSLQEPDKKMSKSDTNVNSFVLMLDDPDTIVRKFKRAVTDSDGCVRAAQEKPGVTNLMSIYSVFTGKDFAAIEHEFEGRGYGEFKMAVAQSVIDVFAPIQAEYKRILADKTYLDGVLTQGAQQATAMAERTLRKVYKKVGFLQL</sequence>
<reference evidence="10 11" key="1">
    <citation type="submission" date="2024-03" db="EMBL/GenBank/DDBJ databases">
        <title>Human intestinal bacterial collection.</title>
        <authorList>
            <person name="Pauvert C."/>
            <person name="Hitch T.C.A."/>
            <person name="Clavel T."/>
        </authorList>
    </citation>
    <scope>NUCLEOTIDE SEQUENCE [LARGE SCALE GENOMIC DNA]</scope>
    <source>
        <strain evidence="10 11">CLA-JM-H11</strain>
    </source>
</reference>
<evidence type="ECO:0000256" key="2">
    <source>
        <dbReference type="ARBA" id="ARBA00022598"/>
    </source>
</evidence>
<evidence type="ECO:0000256" key="4">
    <source>
        <dbReference type="ARBA" id="ARBA00022840"/>
    </source>
</evidence>
<dbReference type="InterPro" id="IPR050203">
    <property type="entry name" value="Trp-tRNA_synthetase"/>
</dbReference>
<dbReference type="Pfam" id="PF00579">
    <property type="entry name" value="tRNA-synt_1b"/>
    <property type="match status" value="1"/>
</dbReference>
<dbReference type="PROSITE" id="PS00178">
    <property type="entry name" value="AA_TRNA_LIGASE_I"/>
    <property type="match status" value="1"/>
</dbReference>
<comment type="function">
    <text evidence="8">Catalyzes the attachment of tryptophan to tRNA(Trp).</text>
</comment>
<dbReference type="HAMAP" id="MF_00140_B">
    <property type="entry name" value="Trp_tRNA_synth_B"/>
    <property type="match status" value="1"/>
</dbReference>